<evidence type="ECO:0000313" key="1">
    <source>
        <dbReference type="EMBL" id="CAH2042534.1"/>
    </source>
</evidence>
<sequence length="77" mass="8403">MPIKQLYQSVVYGISRSAGAILSVATAATVRRVALYRFADAPQPTDYFGAGARGSLFPLRDSAIPKRQPSRYLPTPF</sequence>
<proteinExistence type="predicted"/>
<organism evidence="1 2">
    <name type="scientific">Iphiclides podalirius</name>
    <name type="common">scarce swallowtail</name>
    <dbReference type="NCBI Taxonomy" id="110791"/>
    <lineage>
        <taxon>Eukaryota</taxon>
        <taxon>Metazoa</taxon>
        <taxon>Ecdysozoa</taxon>
        <taxon>Arthropoda</taxon>
        <taxon>Hexapoda</taxon>
        <taxon>Insecta</taxon>
        <taxon>Pterygota</taxon>
        <taxon>Neoptera</taxon>
        <taxon>Endopterygota</taxon>
        <taxon>Lepidoptera</taxon>
        <taxon>Glossata</taxon>
        <taxon>Ditrysia</taxon>
        <taxon>Papilionoidea</taxon>
        <taxon>Papilionidae</taxon>
        <taxon>Papilioninae</taxon>
        <taxon>Iphiclides</taxon>
    </lineage>
</organism>
<feature type="non-terminal residue" evidence="1">
    <location>
        <position position="77"/>
    </location>
</feature>
<protein>
    <submittedName>
        <fullName evidence="1">Uncharacterized protein</fullName>
    </submittedName>
</protein>
<accession>A0ABN8I1A6</accession>
<dbReference type="Proteomes" id="UP000837857">
    <property type="component" value="Chromosome 14"/>
</dbReference>
<keyword evidence="2" id="KW-1185">Reference proteome</keyword>
<name>A0ABN8I1A6_9NEOP</name>
<reference evidence="1" key="1">
    <citation type="submission" date="2022-03" db="EMBL/GenBank/DDBJ databases">
        <authorList>
            <person name="Martin H S."/>
        </authorList>
    </citation>
    <scope>NUCLEOTIDE SEQUENCE</scope>
</reference>
<dbReference type="EMBL" id="OW152826">
    <property type="protein sequence ID" value="CAH2042534.1"/>
    <property type="molecule type" value="Genomic_DNA"/>
</dbReference>
<gene>
    <name evidence="1" type="ORF">IPOD504_LOCUS3893</name>
</gene>
<evidence type="ECO:0000313" key="2">
    <source>
        <dbReference type="Proteomes" id="UP000837857"/>
    </source>
</evidence>